<dbReference type="Proteomes" id="UP000565711">
    <property type="component" value="Unassembled WGS sequence"/>
</dbReference>
<sequence length="237" mass="26406">MQLVTKVGEIAVFDPLADIDRALADRAGWTWFDDHLRYTCGVLDLLRRDELAQLPVKSTRIRIDPGEVCLAEGPAQWYFWRATGDGSWTRNEIYATGTASFVAAAQLGNALANRARRHRAEVAAQQRWVPERPGSAMISTQRVHLTNNDISAGIRWSALDTIDLTGPDRIVASYRGSGGSLRQWQLQSPWATLIFVVAGHLHFPNHPLLLSGNWLPGGFEEKCHLAGKSCPQVRERQ</sequence>
<organism evidence="1 2">
    <name type="scientific">Nocardia vermiculata</name>
    <dbReference type="NCBI Taxonomy" id="257274"/>
    <lineage>
        <taxon>Bacteria</taxon>
        <taxon>Bacillati</taxon>
        <taxon>Actinomycetota</taxon>
        <taxon>Actinomycetes</taxon>
        <taxon>Mycobacteriales</taxon>
        <taxon>Nocardiaceae</taxon>
        <taxon>Nocardia</taxon>
    </lineage>
</organism>
<accession>A0A846XT76</accession>
<evidence type="ECO:0000313" key="2">
    <source>
        <dbReference type="Proteomes" id="UP000565711"/>
    </source>
</evidence>
<name>A0A846XT76_9NOCA</name>
<protein>
    <submittedName>
        <fullName evidence="1">Uncharacterized protein</fullName>
    </submittedName>
</protein>
<comment type="caution">
    <text evidence="1">The sequence shown here is derived from an EMBL/GenBank/DDBJ whole genome shotgun (WGS) entry which is preliminary data.</text>
</comment>
<gene>
    <name evidence="1" type="ORF">HGA08_00110</name>
</gene>
<dbReference type="AlphaFoldDB" id="A0A846XT76"/>
<evidence type="ECO:0000313" key="1">
    <source>
        <dbReference type="EMBL" id="NKY48611.1"/>
    </source>
</evidence>
<proteinExistence type="predicted"/>
<dbReference type="RefSeq" id="WP_067881834.1">
    <property type="nucleotide sequence ID" value="NZ_JAAXOP010000001.1"/>
</dbReference>
<reference evidence="1 2" key="1">
    <citation type="submission" date="2020-04" db="EMBL/GenBank/DDBJ databases">
        <title>MicrobeNet Type strains.</title>
        <authorList>
            <person name="Nicholson A.C."/>
        </authorList>
    </citation>
    <scope>NUCLEOTIDE SEQUENCE [LARGE SCALE GENOMIC DNA]</scope>
    <source>
        <strain evidence="1 2">JCM 12354</strain>
    </source>
</reference>
<keyword evidence="2" id="KW-1185">Reference proteome</keyword>
<dbReference type="EMBL" id="JAAXOP010000001">
    <property type="protein sequence ID" value="NKY48611.1"/>
    <property type="molecule type" value="Genomic_DNA"/>
</dbReference>